<sequence length="217" mass="24585">MLKPCIQLLGLARNPDSRSKRNKQLTAPFVDDRSEVKEVDAASISSDLRWCSKDVFVRIVHAGGREELYQNVVPASQLMEKYPGMCVARPEVFKNPQEALLRPEESLLVGQKYYMIPSTTAHKIKKKHQKKLMDEEAAERKEEAPDAKITVDSGGSDTDDSVCSAKEYYGSKERWSKCKRRKNFRGKKPFVPPLPRTSSCRGINWEPSLTSVQELSP</sequence>
<keyword evidence="3" id="KW-1185">Reference proteome</keyword>
<dbReference type="InterPro" id="IPR025322">
    <property type="entry name" value="PADRE_dom"/>
</dbReference>
<dbReference type="AlphaFoldDB" id="A0A540M1F7"/>
<feature type="compositionally biased region" description="Low complexity" evidence="1">
    <location>
        <begin position="150"/>
        <end position="160"/>
    </location>
</feature>
<organism evidence="2 3">
    <name type="scientific">Malus baccata</name>
    <name type="common">Siberian crab apple</name>
    <name type="synonym">Pyrus baccata</name>
    <dbReference type="NCBI Taxonomy" id="106549"/>
    <lineage>
        <taxon>Eukaryota</taxon>
        <taxon>Viridiplantae</taxon>
        <taxon>Streptophyta</taxon>
        <taxon>Embryophyta</taxon>
        <taxon>Tracheophyta</taxon>
        <taxon>Spermatophyta</taxon>
        <taxon>Magnoliopsida</taxon>
        <taxon>eudicotyledons</taxon>
        <taxon>Gunneridae</taxon>
        <taxon>Pentapetalae</taxon>
        <taxon>rosids</taxon>
        <taxon>fabids</taxon>
        <taxon>Rosales</taxon>
        <taxon>Rosaceae</taxon>
        <taxon>Amygdaloideae</taxon>
        <taxon>Maleae</taxon>
        <taxon>Malus</taxon>
    </lineage>
</organism>
<dbReference type="PANTHER" id="PTHR33052">
    <property type="entry name" value="DUF4228 DOMAIN PROTEIN-RELATED"/>
    <property type="match status" value="1"/>
</dbReference>
<evidence type="ECO:0000313" key="3">
    <source>
        <dbReference type="Proteomes" id="UP000315295"/>
    </source>
</evidence>
<name>A0A540M1F7_MALBA</name>
<evidence type="ECO:0000256" key="1">
    <source>
        <dbReference type="SAM" id="MobiDB-lite"/>
    </source>
</evidence>
<proteinExistence type="predicted"/>
<protein>
    <submittedName>
        <fullName evidence="2">Uncharacterized protein</fullName>
    </submittedName>
</protein>
<comment type="caution">
    <text evidence="2">The sequence shown here is derived from an EMBL/GenBank/DDBJ whole genome shotgun (WGS) entry which is preliminary data.</text>
</comment>
<dbReference type="EMBL" id="VIEB01000390">
    <property type="protein sequence ID" value="TQD92584.1"/>
    <property type="molecule type" value="Genomic_DNA"/>
</dbReference>
<reference evidence="2 3" key="1">
    <citation type="journal article" date="2019" name="G3 (Bethesda)">
        <title>Sequencing of a Wild Apple (Malus baccata) Genome Unravels the Differences Between Cultivated and Wild Apple Species Regarding Disease Resistance and Cold Tolerance.</title>
        <authorList>
            <person name="Chen X."/>
        </authorList>
    </citation>
    <scope>NUCLEOTIDE SEQUENCE [LARGE SCALE GENOMIC DNA]</scope>
    <source>
        <strain evidence="3">cv. Shandingzi</strain>
        <tissue evidence="2">Leaves</tissue>
    </source>
</reference>
<evidence type="ECO:0000313" key="2">
    <source>
        <dbReference type="EMBL" id="TQD92584.1"/>
    </source>
</evidence>
<feature type="region of interest" description="Disordered" evidence="1">
    <location>
        <begin position="136"/>
        <end position="160"/>
    </location>
</feature>
<feature type="compositionally biased region" description="Polar residues" evidence="1">
    <location>
        <begin position="196"/>
        <end position="217"/>
    </location>
</feature>
<feature type="compositionally biased region" description="Basic and acidic residues" evidence="1">
    <location>
        <begin position="136"/>
        <end position="146"/>
    </location>
</feature>
<accession>A0A540M1F7</accession>
<dbReference type="Proteomes" id="UP000315295">
    <property type="component" value="Unassembled WGS sequence"/>
</dbReference>
<gene>
    <name evidence="2" type="ORF">C1H46_021836</name>
</gene>
<dbReference type="Pfam" id="PF14009">
    <property type="entry name" value="PADRE"/>
    <property type="match status" value="1"/>
</dbReference>
<feature type="region of interest" description="Disordered" evidence="1">
    <location>
        <begin position="185"/>
        <end position="217"/>
    </location>
</feature>